<reference evidence="7" key="4">
    <citation type="submission" date="2025-09" db="UniProtKB">
        <authorList>
            <consortium name="Ensembl"/>
        </authorList>
    </citation>
    <scope>IDENTIFICATION</scope>
    <source>
        <strain evidence="7">HNI</strain>
    </source>
</reference>
<feature type="region of interest" description="Disordered" evidence="4">
    <location>
        <begin position="417"/>
        <end position="454"/>
    </location>
</feature>
<evidence type="ECO:0000259" key="5">
    <source>
        <dbReference type="Pfam" id="PF12937"/>
    </source>
</evidence>
<dbReference type="PANTHER" id="PTHR15739">
    <property type="entry name" value="ZINC FINGER PROTEIN"/>
    <property type="match status" value="1"/>
</dbReference>
<evidence type="ECO:0000259" key="6">
    <source>
        <dbReference type="Pfam" id="PF23165"/>
    </source>
</evidence>
<feature type="region of interest" description="Disordered" evidence="4">
    <location>
        <begin position="53"/>
        <end position="80"/>
    </location>
</feature>
<keyword evidence="2 3" id="KW-0175">Coiled coil</keyword>
<dbReference type="PANTHER" id="PTHR15739:SF4">
    <property type="entry name" value="F-BOX ONLY PROTEIN 41"/>
    <property type="match status" value="1"/>
</dbReference>
<feature type="coiled-coil region" evidence="3">
    <location>
        <begin position="175"/>
        <end position="297"/>
    </location>
</feature>
<organism evidence="7 8">
    <name type="scientific">Oryzias latipes</name>
    <name type="common">Japanese rice fish</name>
    <name type="synonym">Japanese killifish</name>
    <dbReference type="NCBI Taxonomy" id="8090"/>
    <lineage>
        <taxon>Eukaryota</taxon>
        <taxon>Metazoa</taxon>
        <taxon>Chordata</taxon>
        <taxon>Craniata</taxon>
        <taxon>Vertebrata</taxon>
        <taxon>Euteleostomi</taxon>
        <taxon>Actinopterygii</taxon>
        <taxon>Neopterygii</taxon>
        <taxon>Teleostei</taxon>
        <taxon>Neoteleostei</taxon>
        <taxon>Acanthomorphata</taxon>
        <taxon>Ovalentaria</taxon>
        <taxon>Atherinomorphae</taxon>
        <taxon>Beloniformes</taxon>
        <taxon>Adrianichthyidae</taxon>
        <taxon>Oryziinae</taxon>
        <taxon>Oryzias</taxon>
    </lineage>
</organism>
<sequence>MSSSSEMPYFCPRCGDRSRFSSVPELRAHLVSRHTYETLLLLSQARVRSSRPAGLLPLPGPAVTQSSGSTRASEPSSLLPPLTGLDLAPSSASLQLLRQMFGPSDPALLVSVGGSEEPSSALVPSGSVDQFPAQRLRQVEVRLGLDLLPSVRIGLEERLGLGLDRKIARTFAEVEERVNKRVAQLKAELRKREAELEWERRGRERLKSEKKEAEERAAFLSRQISAAVEMMERLKKDLRRKDQELRERRQEVENIEAFLRLTAEKEADAKSRLQVFIEMLLERADRAERRLLLLASNHAPYALPKAYSPEGGWSLDGSRDGVLCSRFQESMGNRRSYSVSASCGLEEQRYGQNHSSLTRQMRTSSLGSGGWDCEGLSNLLYPAHCSPAWTQRDRFWVEDEGWGRTWSKRNLHHRSAEEEEDEEVWSSRRTYTPASDSPSSLLSTPSRRYGDRQQGAGSLKMRAGLFCVFPYLDVRSLLRVAEVCSDWRFVARHPAVWTRVRLEDSRVSADFLSVISQWCSQTQSLVLKNLKPPSRRADESREDHHKNTRGALEPGLEALLRSAGGSLLRLSIIQCPHILTDRTLWLASCYGRNLQALVYRSSSDPPGQEVLWALGAGCRDLSSLQVAPVHPCQQPTRFGNRCLQTIGRCWPHLCVLSVGGASCSTQGLAAVAQSCSQLQVLELERVPDLSLQAATALCRAGLRSLQTLILTHTPVSGQAVLHFHSVCKNLRSIIVVVSAADYFEEPDTQEAKHLFGEILSTLKVRQTMRTFPVRADGTFQKDSRN</sequence>
<dbReference type="Pfam" id="PF12937">
    <property type="entry name" value="F-box-like"/>
    <property type="match status" value="1"/>
</dbReference>
<feature type="compositionally biased region" description="Low complexity" evidence="4">
    <location>
        <begin position="432"/>
        <end position="446"/>
    </location>
</feature>
<dbReference type="SUPFAM" id="SSF52047">
    <property type="entry name" value="RNI-like"/>
    <property type="match status" value="1"/>
</dbReference>
<dbReference type="InterPro" id="IPR036047">
    <property type="entry name" value="F-box-like_dom_sf"/>
</dbReference>
<evidence type="ECO:0000313" key="8">
    <source>
        <dbReference type="Proteomes" id="UP000265180"/>
    </source>
</evidence>
<dbReference type="Proteomes" id="UP000265180">
    <property type="component" value="Chromosome 18"/>
</dbReference>
<dbReference type="CDD" id="cd22109">
    <property type="entry name" value="F-box_FBXO41"/>
    <property type="match status" value="1"/>
</dbReference>
<evidence type="ECO:0000256" key="3">
    <source>
        <dbReference type="SAM" id="Coils"/>
    </source>
</evidence>
<dbReference type="InterPro" id="IPR001810">
    <property type="entry name" value="F-box_dom"/>
</dbReference>
<evidence type="ECO:0000256" key="4">
    <source>
        <dbReference type="SAM" id="MobiDB-lite"/>
    </source>
</evidence>
<reference key="1">
    <citation type="journal article" date="2007" name="Nature">
        <title>The medaka draft genome and insights into vertebrate genome evolution.</title>
        <authorList>
            <person name="Kasahara M."/>
            <person name="Naruse K."/>
            <person name="Sasaki S."/>
            <person name="Nakatani Y."/>
            <person name="Qu W."/>
            <person name="Ahsan B."/>
            <person name="Yamada T."/>
            <person name="Nagayasu Y."/>
            <person name="Doi K."/>
            <person name="Kasai Y."/>
            <person name="Jindo T."/>
            <person name="Kobayashi D."/>
            <person name="Shimada A."/>
            <person name="Toyoda A."/>
            <person name="Kuroki Y."/>
            <person name="Fujiyama A."/>
            <person name="Sasaki T."/>
            <person name="Shimizu A."/>
            <person name="Asakawa S."/>
            <person name="Shimizu N."/>
            <person name="Hashimoto S."/>
            <person name="Yang J."/>
            <person name="Lee Y."/>
            <person name="Matsushima K."/>
            <person name="Sugano S."/>
            <person name="Sakaizumi M."/>
            <person name="Narita T."/>
            <person name="Ohishi K."/>
            <person name="Haga S."/>
            <person name="Ohta F."/>
            <person name="Nomoto H."/>
            <person name="Nogata K."/>
            <person name="Morishita T."/>
            <person name="Endo T."/>
            <person name="Shin-I T."/>
            <person name="Takeda H."/>
            <person name="Morishita S."/>
            <person name="Kohara Y."/>
        </authorList>
    </citation>
    <scope>NUCLEOTIDE SEQUENCE [LARGE SCALE GENOMIC DNA]</scope>
    <source>
        <strain>Hd-rR</strain>
    </source>
</reference>
<keyword evidence="1" id="KW-0597">Phosphoprotein</keyword>
<dbReference type="Gene3D" id="3.80.10.10">
    <property type="entry name" value="Ribonuclease Inhibitor"/>
    <property type="match status" value="1"/>
</dbReference>
<dbReference type="InterPro" id="IPR032675">
    <property type="entry name" value="LRR_dom_sf"/>
</dbReference>
<feature type="domain" description="F-box" evidence="5">
    <location>
        <begin position="465"/>
        <end position="502"/>
    </location>
</feature>
<evidence type="ECO:0000313" key="7">
    <source>
        <dbReference type="Ensembl" id="ENSORLP00020022063.1"/>
    </source>
</evidence>
<feature type="domain" description="FBX41/ZN365 C2H2-type zinc finger" evidence="6">
    <location>
        <begin position="7"/>
        <end position="36"/>
    </location>
</feature>
<feature type="compositionally biased region" description="Polar residues" evidence="4">
    <location>
        <begin position="63"/>
        <end position="76"/>
    </location>
</feature>
<reference evidence="7 8" key="2">
    <citation type="submission" date="2017-04" db="EMBL/GenBank/DDBJ databases">
        <title>CpG methylation of centromeres and impact of large insertions on vertebrate speciation.</title>
        <authorList>
            <person name="Ichikawa K."/>
            <person name="Yoshimura J."/>
            <person name="Morishita S."/>
        </authorList>
    </citation>
    <scope>NUCLEOTIDE SEQUENCE</scope>
    <source>
        <strain evidence="7 8">HNI</strain>
    </source>
</reference>
<dbReference type="InterPro" id="IPR052283">
    <property type="entry name" value="GenomicStab_NeuMorph_Reg"/>
</dbReference>
<dbReference type="InterPro" id="IPR057038">
    <property type="entry name" value="FBX41/ZN365_Znf-C2H2"/>
</dbReference>
<accession>A0A3P9LN77</accession>
<dbReference type="AlphaFoldDB" id="A0A3P9LN77"/>
<proteinExistence type="predicted"/>
<dbReference type="Pfam" id="PF23165">
    <property type="entry name" value="zf-C2H2_FBX41"/>
    <property type="match status" value="1"/>
</dbReference>
<dbReference type="Ensembl" id="ENSORLT00020012990.1">
    <property type="protein sequence ID" value="ENSORLP00020022063.1"/>
    <property type="gene ID" value="ENSORLG00020002179.1"/>
</dbReference>
<reference evidence="7" key="3">
    <citation type="submission" date="2025-08" db="UniProtKB">
        <authorList>
            <consortium name="Ensembl"/>
        </authorList>
    </citation>
    <scope>IDENTIFICATION</scope>
    <source>
        <strain evidence="7">HNI</strain>
    </source>
</reference>
<dbReference type="SUPFAM" id="SSF81383">
    <property type="entry name" value="F-box domain"/>
    <property type="match status" value="1"/>
</dbReference>
<protein>
    <submittedName>
        <fullName evidence="7">Si:ch73-290k24.5</fullName>
    </submittedName>
</protein>
<evidence type="ECO:0000256" key="1">
    <source>
        <dbReference type="ARBA" id="ARBA00022553"/>
    </source>
</evidence>
<evidence type="ECO:0000256" key="2">
    <source>
        <dbReference type="ARBA" id="ARBA00023054"/>
    </source>
</evidence>
<name>A0A3P9LN77_ORYLA</name>